<dbReference type="eggNOG" id="KOG0017">
    <property type="taxonomic scope" value="Eukaryota"/>
</dbReference>
<proteinExistence type="predicted"/>
<keyword evidence="3" id="KW-1185">Reference proteome</keyword>
<accession>T1IJB2</accession>
<dbReference type="STRING" id="126957.T1IJB2"/>
<dbReference type="InterPro" id="IPR036397">
    <property type="entry name" value="RNaseH_sf"/>
</dbReference>
<dbReference type="AlphaFoldDB" id="T1IJB2"/>
<organism evidence="2 3">
    <name type="scientific">Strigamia maritima</name>
    <name type="common">European centipede</name>
    <name type="synonym">Geophilus maritimus</name>
    <dbReference type="NCBI Taxonomy" id="126957"/>
    <lineage>
        <taxon>Eukaryota</taxon>
        <taxon>Metazoa</taxon>
        <taxon>Ecdysozoa</taxon>
        <taxon>Arthropoda</taxon>
        <taxon>Myriapoda</taxon>
        <taxon>Chilopoda</taxon>
        <taxon>Pleurostigmophora</taxon>
        <taxon>Geophilomorpha</taxon>
        <taxon>Linotaeniidae</taxon>
        <taxon>Strigamia</taxon>
    </lineage>
</organism>
<evidence type="ECO:0000259" key="1">
    <source>
        <dbReference type="PROSITE" id="PS50994"/>
    </source>
</evidence>
<dbReference type="EnsemblMetazoa" id="SMAR000973-RA">
    <property type="protein sequence ID" value="SMAR000973-PA"/>
    <property type="gene ID" value="SMAR000973"/>
</dbReference>
<name>T1IJB2_STRMM</name>
<evidence type="ECO:0000313" key="3">
    <source>
        <dbReference type="Proteomes" id="UP000014500"/>
    </source>
</evidence>
<dbReference type="Pfam" id="PF00665">
    <property type="entry name" value="rve"/>
    <property type="match status" value="1"/>
</dbReference>
<dbReference type="GO" id="GO:0015074">
    <property type="term" value="P:DNA integration"/>
    <property type="evidence" value="ECO:0007669"/>
    <property type="project" value="InterPro"/>
</dbReference>
<sequence>MSKPGFKYASLASGLNRRRLPFGKMLSARPRHIFHTIYIDFYGPKPKSTGGHTYAFVMVDAATRWLDIRLTNSSDARTSIHQITKFCQHWGFPKIIVSDNAPSFRSFEFQSKCQQMGATNRYTAAYHPQPNLAERLNQSLHRRSYQMGPPYWIFRPCY</sequence>
<dbReference type="PhylomeDB" id="T1IJB2"/>
<dbReference type="EMBL" id="JH430243">
    <property type="status" value="NOT_ANNOTATED_CDS"/>
    <property type="molecule type" value="Genomic_DNA"/>
</dbReference>
<dbReference type="Proteomes" id="UP000014500">
    <property type="component" value="Unassembled WGS sequence"/>
</dbReference>
<reference evidence="2" key="2">
    <citation type="submission" date="2015-02" db="UniProtKB">
        <authorList>
            <consortium name="EnsemblMetazoa"/>
        </authorList>
    </citation>
    <scope>IDENTIFICATION</scope>
</reference>
<dbReference type="PANTHER" id="PTHR37984:SF5">
    <property type="entry name" value="PROTEIN NYNRIN-LIKE"/>
    <property type="match status" value="1"/>
</dbReference>
<protein>
    <recommendedName>
        <fullName evidence="1">Integrase catalytic domain-containing protein</fullName>
    </recommendedName>
</protein>
<dbReference type="InterPro" id="IPR012337">
    <property type="entry name" value="RNaseH-like_sf"/>
</dbReference>
<dbReference type="Gene3D" id="3.30.420.10">
    <property type="entry name" value="Ribonuclease H-like superfamily/Ribonuclease H"/>
    <property type="match status" value="1"/>
</dbReference>
<dbReference type="SUPFAM" id="SSF53098">
    <property type="entry name" value="Ribonuclease H-like"/>
    <property type="match status" value="1"/>
</dbReference>
<evidence type="ECO:0000313" key="2">
    <source>
        <dbReference type="EnsemblMetazoa" id="SMAR000973-PA"/>
    </source>
</evidence>
<feature type="domain" description="Integrase catalytic" evidence="1">
    <location>
        <begin position="26"/>
        <end position="131"/>
    </location>
</feature>
<dbReference type="GO" id="GO:0003676">
    <property type="term" value="F:nucleic acid binding"/>
    <property type="evidence" value="ECO:0007669"/>
    <property type="project" value="InterPro"/>
</dbReference>
<dbReference type="PROSITE" id="PS50994">
    <property type="entry name" value="INTEGRASE"/>
    <property type="match status" value="1"/>
</dbReference>
<dbReference type="InterPro" id="IPR050951">
    <property type="entry name" value="Retrovirus_Pol_polyprotein"/>
</dbReference>
<dbReference type="PANTHER" id="PTHR37984">
    <property type="entry name" value="PROTEIN CBG26694"/>
    <property type="match status" value="1"/>
</dbReference>
<reference evidence="3" key="1">
    <citation type="submission" date="2011-05" db="EMBL/GenBank/DDBJ databases">
        <authorList>
            <person name="Richards S.R."/>
            <person name="Qu J."/>
            <person name="Jiang H."/>
            <person name="Jhangiani S.N."/>
            <person name="Agravi P."/>
            <person name="Goodspeed R."/>
            <person name="Gross S."/>
            <person name="Mandapat C."/>
            <person name="Jackson L."/>
            <person name="Mathew T."/>
            <person name="Pu L."/>
            <person name="Thornton R."/>
            <person name="Saada N."/>
            <person name="Wilczek-Boney K.B."/>
            <person name="Lee S."/>
            <person name="Kovar C."/>
            <person name="Wu Y."/>
            <person name="Scherer S.E."/>
            <person name="Worley K.C."/>
            <person name="Muzny D.M."/>
            <person name="Gibbs R."/>
        </authorList>
    </citation>
    <scope>NUCLEOTIDE SEQUENCE</scope>
    <source>
        <strain evidence="3">Brora</strain>
    </source>
</reference>
<dbReference type="InterPro" id="IPR001584">
    <property type="entry name" value="Integrase_cat-core"/>
</dbReference>
<dbReference type="HOGENOM" id="CLU_1671535_0_0_1"/>